<proteinExistence type="predicted"/>
<evidence type="ECO:0000313" key="2">
    <source>
        <dbReference type="Proteomes" id="UP000203340"/>
    </source>
</evidence>
<sequence length="339" mass="37904">MSRSGLISVNDAKAVVAINGSLTSFIDSSKVYEGRARHIARKREVNVKILATKDNKYLMRCFPLLDNNDVSEMRADKKNNKYIHIGCISVSIEPLIHARYLKKYGKEMEGICAIMDTTFHDIDQSIISLHRFDLSHKRADFICQPNHSLSITDDNLMRRISVLVIFDCPKVDEGNELFNICIGHITTCTNTLNPTSLEGETSFGVIGSTPVEFAAVKDHIENALNPMGGTPCIELSEDGADDIIMKKKSLLSKVGLIKAPKVVIRKNYAMRPREHDRIESSSDLKRCSSLPRNSLDLAVARVAKEGMFSAAFKSHRLGGDIDKQMILEKKKSIVRNRQN</sequence>
<gene>
    <name evidence="1" type="primary">4b</name>
</gene>
<dbReference type="OrthoDB" id="15151at10239"/>
<name>A0A0B5KRN7_9RHAB</name>
<dbReference type="Pfam" id="PF01107">
    <property type="entry name" value="MP"/>
    <property type="match status" value="1"/>
</dbReference>
<dbReference type="KEGG" id="vg:29122491"/>
<dbReference type="RefSeq" id="YP_009300686.1">
    <property type="nucleotide sequence ID" value="NC_031225.1"/>
</dbReference>
<dbReference type="Proteomes" id="UP000203340">
    <property type="component" value="Genome"/>
</dbReference>
<organism evidence="1 2">
    <name type="scientific">Wuhan Insect virus 4</name>
    <dbReference type="NCBI Taxonomy" id="1608109"/>
    <lineage>
        <taxon>Viruses</taxon>
        <taxon>Riboviria</taxon>
        <taxon>Orthornavirae</taxon>
        <taxon>Negarnaviricota</taxon>
        <taxon>Haploviricotina</taxon>
        <taxon>Monjiviricetes</taxon>
        <taxon>Mononegavirales</taxon>
        <taxon>Rhabdoviridae</taxon>
        <taxon>Betarhabdovirinae</taxon>
        <taxon>Alphacytorhabdovirus</taxon>
        <taxon>Alphacytorhabdovirus alphawuhaninsectum</taxon>
        <taxon>Cytorhabdovirus alphawuhaninsectum</taxon>
    </lineage>
</organism>
<evidence type="ECO:0000313" key="1">
    <source>
        <dbReference type="EMBL" id="AJG39176.1"/>
    </source>
</evidence>
<accession>A0A0B5KRN7</accession>
<dbReference type="EMBL" id="KM817650">
    <property type="protein sequence ID" value="AJG39176.1"/>
    <property type="molecule type" value="Viral_cRNA"/>
</dbReference>
<dbReference type="InterPro" id="IPR028919">
    <property type="entry name" value="Viral_movement"/>
</dbReference>
<protein>
    <submittedName>
        <fullName evidence="1">4b protein</fullName>
    </submittedName>
</protein>
<keyword evidence="2" id="KW-1185">Reference proteome</keyword>
<reference evidence="1 2" key="1">
    <citation type="journal article" date="2015" name="Elife">
        <title>Unprecedented genomic diversity of RNA viruses in arthropods reveals the ancestry of negative-sense RNA viruses.</title>
        <authorList>
            <person name="Li C.X."/>
            <person name="Shi M."/>
            <person name="Tian J.H."/>
            <person name="Lin X.D."/>
            <person name="Kang Y.J."/>
            <person name="Chen L.J."/>
            <person name="Qin X.C."/>
            <person name="Xu J."/>
            <person name="Holmes E.C."/>
            <person name="Zhang Y.Z."/>
        </authorList>
    </citation>
    <scope>NUCLEOTIDE SEQUENCE [LARGE SCALE GENOMIC DNA]</scope>
    <source>
        <strain evidence="1 2">YCYC03</strain>
    </source>
</reference>
<dbReference type="GeneID" id="29122491"/>